<dbReference type="InterPro" id="IPR009688">
    <property type="entry name" value="FAM210A/B-like_dom"/>
</dbReference>
<evidence type="ECO:0000313" key="3">
    <source>
        <dbReference type="EMBL" id="KAH6596884.1"/>
    </source>
</evidence>
<dbReference type="InterPro" id="IPR045866">
    <property type="entry name" value="FAM210A/B-like"/>
</dbReference>
<keyword evidence="1" id="KW-0812">Transmembrane</keyword>
<feature type="domain" description="DUF1279" evidence="2">
    <location>
        <begin position="90"/>
        <end position="212"/>
    </location>
</feature>
<dbReference type="EMBL" id="JAFCIX010000125">
    <property type="protein sequence ID" value="KAH6597985.1"/>
    <property type="molecule type" value="Genomic_DNA"/>
</dbReference>
<evidence type="ECO:0000256" key="1">
    <source>
        <dbReference type="SAM" id="Phobius"/>
    </source>
</evidence>
<keyword evidence="5" id="KW-1185">Reference proteome</keyword>
<evidence type="ECO:0000313" key="4">
    <source>
        <dbReference type="EMBL" id="KAH6597985.1"/>
    </source>
</evidence>
<comment type="caution">
    <text evidence="4">The sequence shown here is derived from an EMBL/GenBank/DDBJ whole genome shotgun (WGS) entry which is preliminary data.</text>
</comment>
<organism evidence="4 5">
    <name type="scientific">Batrachochytrium salamandrivorans</name>
    <dbReference type="NCBI Taxonomy" id="1357716"/>
    <lineage>
        <taxon>Eukaryota</taxon>
        <taxon>Fungi</taxon>
        <taxon>Fungi incertae sedis</taxon>
        <taxon>Chytridiomycota</taxon>
        <taxon>Chytridiomycota incertae sedis</taxon>
        <taxon>Chytridiomycetes</taxon>
        <taxon>Rhizophydiales</taxon>
        <taxon>Rhizophydiales incertae sedis</taxon>
        <taxon>Batrachochytrium</taxon>
    </lineage>
</organism>
<feature type="transmembrane region" description="Helical" evidence="1">
    <location>
        <begin position="103"/>
        <end position="126"/>
    </location>
</feature>
<reference evidence="4 5" key="1">
    <citation type="submission" date="2021-02" db="EMBL/GenBank/DDBJ databases">
        <title>Variation within the Batrachochytrium salamandrivorans European outbreak.</title>
        <authorList>
            <person name="Kelly M."/>
            <person name="Pasmans F."/>
            <person name="Shea T.P."/>
            <person name="Munoz J.F."/>
            <person name="Carranza S."/>
            <person name="Cuomo C.A."/>
            <person name="Martel A."/>
        </authorList>
    </citation>
    <scope>NUCLEOTIDE SEQUENCE [LARGE SCALE GENOMIC DNA]</scope>
    <source>
        <strain evidence="4 5">AMFP18/2</strain>
    </source>
</reference>
<proteinExistence type="predicted"/>
<keyword evidence="1" id="KW-1133">Transmembrane helix</keyword>
<protein>
    <recommendedName>
        <fullName evidence="2">DUF1279 domain-containing protein</fullName>
    </recommendedName>
</protein>
<dbReference type="EMBL" id="JAFCIX010000176">
    <property type="protein sequence ID" value="KAH6596884.1"/>
    <property type="molecule type" value="Genomic_DNA"/>
</dbReference>
<dbReference type="PANTHER" id="PTHR21377:SF0">
    <property type="entry name" value="PROTEIN FAM210B, MITOCHONDRIAL"/>
    <property type="match status" value="1"/>
</dbReference>
<evidence type="ECO:0000313" key="5">
    <source>
        <dbReference type="Proteomes" id="UP001648503"/>
    </source>
</evidence>
<accession>A0ABQ8FJL2</accession>
<name>A0ABQ8FJL2_9FUNG</name>
<dbReference type="PANTHER" id="PTHR21377">
    <property type="entry name" value="PROTEIN FAM210B, MITOCHONDRIAL"/>
    <property type="match status" value="1"/>
</dbReference>
<dbReference type="Proteomes" id="UP001648503">
    <property type="component" value="Unassembled WGS sequence"/>
</dbReference>
<keyword evidence="1" id="KW-0472">Membrane</keyword>
<evidence type="ECO:0000259" key="2">
    <source>
        <dbReference type="Pfam" id="PF06916"/>
    </source>
</evidence>
<sequence>MALLTSLLIRPFNAAISKSATAAIALSLLQARHMHLSSSRCYSSLFRPLSLWRTSPISSTIKSFAVTASPLSTKPYTTHTPATTSNRQQGIQSLLREYGPLALGVYLTLSFTIFCCCLASISFLGIDESHIAAAFAYLKGWVGYTQEADAAQTEVVSPAADKDQAISTAISWLPEWAQSPAAIRIGSNILLAMAMTKLFMPLKIAITAAIVPAVSKRARSMGFTFGQKGGIGSAVRDVKSQMRS</sequence>
<dbReference type="Pfam" id="PF06916">
    <property type="entry name" value="FAM210A-B_dom"/>
    <property type="match status" value="1"/>
</dbReference>
<gene>
    <name evidence="4" type="ORF">BASA50_004139</name>
    <name evidence="3" type="ORF">BASA50_004818</name>
</gene>